<dbReference type="EMBL" id="QJKJ01000013">
    <property type="protein sequence ID" value="RDY14796.1"/>
    <property type="molecule type" value="Genomic_DNA"/>
</dbReference>
<evidence type="ECO:0000313" key="1">
    <source>
        <dbReference type="EMBL" id="RDY14796.1"/>
    </source>
</evidence>
<dbReference type="Proteomes" id="UP000257109">
    <property type="component" value="Unassembled WGS sequence"/>
</dbReference>
<dbReference type="STRING" id="157652.A0A371IIF5"/>
<reference evidence="1" key="1">
    <citation type="submission" date="2018-05" db="EMBL/GenBank/DDBJ databases">
        <title>Draft genome of Mucuna pruriens seed.</title>
        <authorList>
            <person name="Nnadi N.E."/>
            <person name="Vos R."/>
            <person name="Hasami M.H."/>
            <person name="Devisetty U.K."/>
            <person name="Aguiy J.C."/>
        </authorList>
    </citation>
    <scope>NUCLEOTIDE SEQUENCE [LARGE SCALE GENOMIC DNA]</scope>
    <source>
        <strain evidence="1">JCA_2017</strain>
    </source>
</reference>
<keyword evidence="2" id="KW-1185">Reference proteome</keyword>
<protein>
    <recommendedName>
        <fullName evidence="3">Reverse transcriptase domain-containing protein</fullName>
    </recommendedName>
</protein>
<dbReference type="OrthoDB" id="1938551at2759"/>
<proteinExistence type="predicted"/>
<sequence>MGENRYLQHMQKNLWQEYESILSPKELYYFQKSRCEWIQFGDHITRFYHTSTIVQKKRNKVEALLDQRVRWFLIRWFLKIWLKIIFKVSTLLGNLTKDSLSLRKMHLKRLRNHSLIIKFDQQSLIWALLRPSSQMDCTQFSSKKISPWIQEINRILLVLIPKCDAPTSLHQFHPFSLCIVKMFMPMLVGPNQCSYVPGRHVIDNVEIFHSMSKKKGKSDFMAIKVDLEKEFLLMEYLLVNFHLLEELDKRLAHLIKRKVVCNNYKSIKLCRTKPSISHLFFGDDLLLFGEANIA</sequence>
<gene>
    <name evidence="1" type="ORF">CR513_00074</name>
</gene>
<organism evidence="1 2">
    <name type="scientific">Mucuna pruriens</name>
    <name type="common">Velvet bean</name>
    <name type="synonym">Dolichos pruriens</name>
    <dbReference type="NCBI Taxonomy" id="157652"/>
    <lineage>
        <taxon>Eukaryota</taxon>
        <taxon>Viridiplantae</taxon>
        <taxon>Streptophyta</taxon>
        <taxon>Embryophyta</taxon>
        <taxon>Tracheophyta</taxon>
        <taxon>Spermatophyta</taxon>
        <taxon>Magnoliopsida</taxon>
        <taxon>eudicotyledons</taxon>
        <taxon>Gunneridae</taxon>
        <taxon>Pentapetalae</taxon>
        <taxon>rosids</taxon>
        <taxon>fabids</taxon>
        <taxon>Fabales</taxon>
        <taxon>Fabaceae</taxon>
        <taxon>Papilionoideae</taxon>
        <taxon>50 kb inversion clade</taxon>
        <taxon>NPAAA clade</taxon>
        <taxon>indigoferoid/millettioid clade</taxon>
        <taxon>Phaseoleae</taxon>
        <taxon>Mucuna</taxon>
    </lineage>
</organism>
<name>A0A371IIF5_MUCPR</name>
<comment type="caution">
    <text evidence="1">The sequence shown here is derived from an EMBL/GenBank/DDBJ whole genome shotgun (WGS) entry which is preliminary data.</text>
</comment>
<evidence type="ECO:0008006" key="3">
    <source>
        <dbReference type="Google" id="ProtNLM"/>
    </source>
</evidence>
<accession>A0A371IIF5</accession>
<dbReference type="AlphaFoldDB" id="A0A371IIF5"/>
<feature type="non-terminal residue" evidence="1">
    <location>
        <position position="1"/>
    </location>
</feature>
<evidence type="ECO:0000313" key="2">
    <source>
        <dbReference type="Proteomes" id="UP000257109"/>
    </source>
</evidence>